<evidence type="ECO:0000256" key="1">
    <source>
        <dbReference type="SAM" id="MobiDB-lite"/>
    </source>
</evidence>
<accession>A0ABR5SDG1</accession>
<evidence type="ECO:0008006" key="5">
    <source>
        <dbReference type="Google" id="ProtNLM"/>
    </source>
</evidence>
<keyword evidence="2" id="KW-0732">Signal</keyword>
<dbReference type="RefSeq" id="WP_085053309.1">
    <property type="nucleotide sequence ID" value="NZ_LNQR01000103.1"/>
</dbReference>
<keyword evidence="4" id="KW-1185">Reference proteome</keyword>
<protein>
    <recommendedName>
        <fullName evidence="5">Secreted protein</fullName>
    </recommendedName>
</protein>
<dbReference type="Proteomes" id="UP000060487">
    <property type="component" value="Unassembled WGS sequence"/>
</dbReference>
<dbReference type="EMBL" id="LNQR01000103">
    <property type="protein sequence ID" value="KWT79591.1"/>
    <property type="molecule type" value="Genomic_DNA"/>
</dbReference>
<evidence type="ECO:0000256" key="2">
    <source>
        <dbReference type="SAM" id="SignalP"/>
    </source>
</evidence>
<organism evidence="3 4">
    <name type="scientific">Candidatus Magnetominusculus xianensis</name>
    <dbReference type="NCBI Taxonomy" id="1748249"/>
    <lineage>
        <taxon>Bacteria</taxon>
        <taxon>Pseudomonadati</taxon>
        <taxon>Nitrospirota</taxon>
        <taxon>Nitrospiria</taxon>
        <taxon>Nitrospirales</taxon>
        <taxon>Nitrospiraceae</taxon>
        <taxon>Candidatus Magnetominusculus</taxon>
    </lineage>
</organism>
<evidence type="ECO:0000313" key="4">
    <source>
        <dbReference type="Proteomes" id="UP000060487"/>
    </source>
</evidence>
<reference evidence="3 4" key="1">
    <citation type="submission" date="2015-11" db="EMBL/GenBank/DDBJ databases">
        <authorList>
            <person name="Lin W."/>
        </authorList>
    </citation>
    <scope>NUCLEOTIDE SEQUENCE [LARGE SCALE GENOMIC DNA]</scope>
    <source>
        <strain evidence="3 4">HCH-1</strain>
    </source>
</reference>
<evidence type="ECO:0000313" key="3">
    <source>
        <dbReference type="EMBL" id="KWT79591.1"/>
    </source>
</evidence>
<feature type="compositionally biased region" description="Low complexity" evidence="1">
    <location>
        <begin position="53"/>
        <end position="65"/>
    </location>
</feature>
<name>A0ABR5SDG1_9BACT</name>
<proteinExistence type="predicted"/>
<gene>
    <name evidence="3" type="ORF">ASN18_2688</name>
</gene>
<feature type="compositionally biased region" description="Basic residues" evidence="1">
    <location>
        <begin position="39"/>
        <end position="52"/>
    </location>
</feature>
<feature type="chain" id="PRO_5045517521" description="Secreted protein" evidence="2">
    <location>
        <begin position="24"/>
        <end position="65"/>
    </location>
</feature>
<sequence>MKRAASIIVMAVFLLSSVSTAFAGYVSGYYTKKGTYVKGHYRSGKSSSKKSKSPGYKSSKGSSLR</sequence>
<comment type="caution">
    <text evidence="3">The sequence shown here is derived from an EMBL/GenBank/DDBJ whole genome shotgun (WGS) entry which is preliminary data.</text>
</comment>
<feature type="signal peptide" evidence="2">
    <location>
        <begin position="1"/>
        <end position="23"/>
    </location>
</feature>
<feature type="region of interest" description="Disordered" evidence="1">
    <location>
        <begin position="38"/>
        <end position="65"/>
    </location>
</feature>